<sequence length="306" mass="33106">MTLSAFTAPGRFWRGNLHTHSTRSDGCLEPAEVCRRYRDEGYDFLALTDHFVGRYGYPITDTRPFRAPGFTTLPGAELHSGPMENGELWHILAVGLPEDFTPPDVPDFRAGPGQETGPALAARAVAAGAFVAVAHPQWSGLTLADARSLSAAHAVEIYNHGCAMGCERPDGAALADLLLTEGRRLTLIATDDAHFTEPDHFGGWVMVKAEENEPEALLAALKRGDFYASQGPELRRVALEGDWIELECSAVTAIVLQGAGTAATALHGASMTRARLPIERFRASPFLRVTIRDAAGRRAWSNPLHL</sequence>
<dbReference type="EMBL" id="QWGP01000017">
    <property type="protein sequence ID" value="RHZ93452.1"/>
    <property type="molecule type" value="Genomic_DNA"/>
</dbReference>
<dbReference type="GO" id="GO:0004534">
    <property type="term" value="F:5'-3' RNA exonuclease activity"/>
    <property type="evidence" value="ECO:0007669"/>
    <property type="project" value="TreeGrafter"/>
</dbReference>
<dbReference type="PANTHER" id="PTHR42924">
    <property type="entry name" value="EXONUCLEASE"/>
    <property type="match status" value="1"/>
</dbReference>
<organism evidence="2 3">
    <name type="scientific">Cereibacter sphaeroides</name>
    <name type="common">Rhodobacter sphaeroides</name>
    <dbReference type="NCBI Taxonomy" id="1063"/>
    <lineage>
        <taxon>Bacteria</taxon>
        <taxon>Pseudomonadati</taxon>
        <taxon>Pseudomonadota</taxon>
        <taxon>Alphaproteobacteria</taxon>
        <taxon>Rhodobacterales</taxon>
        <taxon>Paracoccaceae</taxon>
        <taxon>Cereibacter</taxon>
    </lineage>
</organism>
<dbReference type="InterPro" id="IPR052018">
    <property type="entry name" value="PHP_domain"/>
</dbReference>
<dbReference type="SUPFAM" id="SSF89550">
    <property type="entry name" value="PHP domain-like"/>
    <property type="match status" value="1"/>
</dbReference>
<proteinExistence type="predicted"/>
<dbReference type="SMART" id="SM00481">
    <property type="entry name" value="POLIIIAc"/>
    <property type="match status" value="1"/>
</dbReference>
<dbReference type="AlphaFoldDB" id="A0AAX1UJA5"/>
<dbReference type="RefSeq" id="WP_002720093.1">
    <property type="nucleotide sequence ID" value="NZ_CP033446.1"/>
</dbReference>
<protein>
    <submittedName>
        <fullName evidence="2">Phosphotransferase</fullName>
    </submittedName>
</protein>
<dbReference type="PANTHER" id="PTHR42924:SF3">
    <property type="entry name" value="POLYMERASE_HISTIDINOL PHOSPHATASE N-TERMINAL DOMAIN-CONTAINING PROTEIN"/>
    <property type="match status" value="1"/>
</dbReference>
<reference evidence="2 3" key="1">
    <citation type="submission" date="2018-08" db="EMBL/GenBank/DDBJ databases">
        <title>Draft genome sequence of Rhodobacter sphaeroides FY.</title>
        <authorList>
            <person name="Rayyan A."/>
            <person name="Meyer T.E."/>
            <person name="Kyndt J.A."/>
        </authorList>
    </citation>
    <scope>NUCLEOTIDE SEQUENCE [LARGE SCALE GENOMIC DNA]</scope>
    <source>
        <strain evidence="2 3">FY</strain>
    </source>
</reference>
<name>A0AAX1UJA5_CERSP</name>
<gene>
    <name evidence="2" type="ORF">D1114_14745</name>
</gene>
<dbReference type="Proteomes" id="UP000266305">
    <property type="component" value="Unassembled WGS sequence"/>
</dbReference>
<dbReference type="InterPro" id="IPR016195">
    <property type="entry name" value="Pol/histidinol_Pase-like"/>
</dbReference>
<dbReference type="Gene3D" id="3.20.20.140">
    <property type="entry name" value="Metal-dependent hydrolases"/>
    <property type="match status" value="1"/>
</dbReference>
<evidence type="ECO:0000313" key="3">
    <source>
        <dbReference type="Proteomes" id="UP000266305"/>
    </source>
</evidence>
<evidence type="ECO:0000259" key="1">
    <source>
        <dbReference type="SMART" id="SM00481"/>
    </source>
</evidence>
<comment type="caution">
    <text evidence="2">The sequence shown here is derived from an EMBL/GenBank/DDBJ whole genome shotgun (WGS) entry which is preliminary data.</text>
</comment>
<evidence type="ECO:0000313" key="2">
    <source>
        <dbReference type="EMBL" id="RHZ93452.1"/>
    </source>
</evidence>
<dbReference type="GO" id="GO:0035312">
    <property type="term" value="F:5'-3' DNA exonuclease activity"/>
    <property type="evidence" value="ECO:0007669"/>
    <property type="project" value="TreeGrafter"/>
</dbReference>
<accession>A0AAX1UJA5</accession>
<feature type="domain" description="Polymerase/histidinol phosphatase N-terminal" evidence="1">
    <location>
        <begin position="15"/>
        <end position="82"/>
    </location>
</feature>
<dbReference type="InterPro" id="IPR003141">
    <property type="entry name" value="Pol/His_phosphatase_N"/>
</dbReference>
<dbReference type="NCBIfam" id="NF038032">
    <property type="entry name" value="CehA_McbA_metalo"/>
    <property type="match status" value="1"/>
</dbReference>